<reference evidence="2" key="1">
    <citation type="submission" date="2022-11" db="UniProtKB">
        <authorList>
            <consortium name="WormBaseParasite"/>
        </authorList>
    </citation>
    <scope>IDENTIFICATION</scope>
</reference>
<sequence>MLLIGFAFFSLQILAISGEKLATGEYDLTLISESFQVKVCKLKDVESPRFVFCLKGTPGEKTSLCSSEFCGFSAHTIGGEFRVESGKTVDTSNSTCFEITIQPGKMDFPGFSKNCTWTADQLKKLLVKVETSDAYNVELIGAEVWKQVAKTAQANVWPVWAWISVGIGAVIAVVILIWVIYCLVKKYLRKKSDKKEAVKVPEKTPSKTQNKDDEDDKKEAVKEPEKTPSKTQIKDDEEDKKKKKAGGILSGWFSKNSVEKHPKQEGKDGKEGDVDEARVSMDGHEKKAAATAGGPVGTASETKVEETQAKENGAKTPLPVSNGEMVKDEQTDIKTKAVVATVPEIKVEEKTADKPGVVKTEVVATASKTNMEEKRAKTPVPVSNGEITQEKPGDVKVAVATVLEMKVEESDEKTHDKPGDVNIEMVANEEERPREEEKEKTPDNCLKQIRRVIASLTGGNNEVPEQTLHEAEEGRGRLLEQQVKEELMKDGVDFYEIGNGDIRLISINF</sequence>
<accession>A0AC34R675</accession>
<dbReference type="Proteomes" id="UP000887576">
    <property type="component" value="Unplaced"/>
</dbReference>
<dbReference type="WBParaSite" id="JU765_v2.g3947.t1">
    <property type="protein sequence ID" value="JU765_v2.g3947.t1"/>
    <property type="gene ID" value="JU765_v2.g3947"/>
</dbReference>
<name>A0AC34R675_9BILA</name>
<organism evidence="1 2">
    <name type="scientific">Panagrolaimus sp. JU765</name>
    <dbReference type="NCBI Taxonomy" id="591449"/>
    <lineage>
        <taxon>Eukaryota</taxon>
        <taxon>Metazoa</taxon>
        <taxon>Ecdysozoa</taxon>
        <taxon>Nematoda</taxon>
        <taxon>Chromadorea</taxon>
        <taxon>Rhabditida</taxon>
        <taxon>Tylenchina</taxon>
        <taxon>Panagrolaimomorpha</taxon>
        <taxon>Panagrolaimoidea</taxon>
        <taxon>Panagrolaimidae</taxon>
        <taxon>Panagrolaimus</taxon>
    </lineage>
</organism>
<evidence type="ECO:0000313" key="1">
    <source>
        <dbReference type="Proteomes" id="UP000887576"/>
    </source>
</evidence>
<proteinExistence type="predicted"/>
<protein>
    <submittedName>
        <fullName evidence="2">Uncharacterized protein</fullName>
    </submittedName>
</protein>
<evidence type="ECO:0000313" key="2">
    <source>
        <dbReference type="WBParaSite" id="JU765_v2.g3947.t1"/>
    </source>
</evidence>